<dbReference type="Gene3D" id="3.40.50.720">
    <property type="entry name" value="NAD(P)-binding Rossmann-like Domain"/>
    <property type="match status" value="1"/>
</dbReference>
<evidence type="ECO:0000256" key="4">
    <source>
        <dbReference type="ARBA" id="ARBA00022946"/>
    </source>
</evidence>
<evidence type="ECO:0000256" key="2">
    <source>
        <dbReference type="ARBA" id="ARBA00006617"/>
    </source>
</evidence>
<keyword evidence="4" id="KW-0809">Transit peptide</keyword>
<dbReference type="EMBL" id="LGSR01000026">
    <property type="protein sequence ID" value="KOS17276.1"/>
    <property type="molecule type" value="Genomic_DNA"/>
</dbReference>
<keyword evidence="3" id="KW-1000">Mitochondrion outer membrane</keyword>
<dbReference type="OrthoDB" id="430436at2759"/>
<feature type="domain" description="NAD(P)-binding" evidence="7">
    <location>
        <begin position="8"/>
        <end position="162"/>
    </location>
</feature>
<sequence>MDPAVVIGSTGLTGSFIVSNLVAAANAMAVHTISRRSPKTAAAAASQRLHAVVDADTGAWAAHLAAIRPAPQTVFSALGTTAAQAGGTANQWKIDHDLNIELARAAKAAGARTFVFMSSAGVDGLLTRHLPYSQMKRGVEDAIRDLGFDNTVVVRLMLILGEREQGRFSEGLAQGLARSLPGRLADLWSHDAEIGARAAIRAAEIAGAGGAPSKHWVIEGSEIFRLGRDEWKKESDGTGEGTASS</sequence>
<dbReference type="Proteomes" id="UP000053831">
    <property type="component" value="Unassembled WGS sequence"/>
</dbReference>
<comment type="subcellular location">
    <subcellularLocation>
        <location evidence="1">Mitochondrion outer membrane</location>
        <topology evidence="1">Peripheral membrane protein</topology>
    </subcellularLocation>
</comment>
<dbReference type="InterPro" id="IPR036291">
    <property type="entry name" value="NAD(P)-bd_dom_sf"/>
</dbReference>
<evidence type="ECO:0000256" key="3">
    <source>
        <dbReference type="ARBA" id="ARBA00022787"/>
    </source>
</evidence>
<evidence type="ECO:0000313" key="9">
    <source>
        <dbReference type="Proteomes" id="UP000053831"/>
    </source>
</evidence>
<dbReference type="STRING" id="150374.A0A0M8MQK4"/>
<comment type="caution">
    <text evidence="8">The sequence shown here is derived from an EMBL/GenBank/DDBJ whole genome shotgun (WGS) entry which is preliminary data.</text>
</comment>
<reference evidence="8 9" key="1">
    <citation type="submission" date="2015-07" db="EMBL/GenBank/DDBJ databases">
        <title>The genome of the fungus Escovopsis weberi, a specialized disease agent of ant agriculture.</title>
        <authorList>
            <person name="de Man T.J."/>
            <person name="Stajich J.E."/>
            <person name="Kubicek C.P."/>
            <person name="Chenthamara K."/>
            <person name="Atanasova L."/>
            <person name="Druzhinina I.S."/>
            <person name="Birnbaum S."/>
            <person name="Barribeau S.M."/>
            <person name="Teiling C."/>
            <person name="Suen G."/>
            <person name="Currie C."/>
            <person name="Gerardo N.M."/>
        </authorList>
    </citation>
    <scope>NUCLEOTIDE SEQUENCE [LARGE SCALE GENOMIC DNA]</scope>
</reference>
<organism evidence="8 9">
    <name type="scientific">Escovopsis weberi</name>
    <dbReference type="NCBI Taxonomy" id="150374"/>
    <lineage>
        <taxon>Eukaryota</taxon>
        <taxon>Fungi</taxon>
        <taxon>Dikarya</taxon>
        <taxon>Ascomycota</taxon>
        <taxon>Pezizomycotina</taxon>
        <taxon>Sordariomycetes</taxon>
        <taxon>Hypocreomycetidae</taxon>
        <taxon>Hypocreales</taxon>
        <taxon>Hypocreaceae</taxon>
        <taxon>Escovopsis</taxon>
    </lineage>
</organism>
<comment type="similarity">
    <text evidence="2">Belongs to the FMP52 family.</text>
</comment>
<gene>
    <name evidence="8" type="ORF">ESCO_006532</name>
</gene>
<dbReference type="Pfam" id="PF13460">
    <property type="entry name" value="NAD_binding_10"/>
    <property type="match status" value="1"/>
</dbReference>
<dbReference type="FunFam" id="3.40.50.720:FF:000366">
    <property type="entry name" value="Protein FMP52, mitochondrial"/>
    <property type="match status" value="1"/>
</dbReference>
<accession>A0A0M8MQK4</accession>
<dbReference type="SUPFAM" id="SSF51735">
    <property type="entry name" value="NAD(P)-binding Rossmann-fold domains"/>
    <property type="match status" value="1"/>
</dbReference>
<keyword evidence="9" id="KW-1185">Reference proteome</keyword>
<name>A0A0M8MQK4_ESCWE</name>
<evidence type="ECO:0000256" key="6">
    <source>
        <dbReference type="ARBA" id="ARBA00023136"/>
    </source>
</evidence>
<evidence type="ECO:0000256" key="1">
    <source>
        <dbReference type="ARBA" id="ARBA00004450"/>
    </source>
</evidence>
<dbReference type="InterPro" id="IPR016040">
    <property type="entry name" value="NAD(P)-bd_dom"/>
</dbReference>
<keyword evidence="5" id="KW-0496">Mitochondrion</keyword>
<dbReference type="AlphaFoldDB" id="A0A0M8MQK4"/>
<dbReference type="GO" id="GO:0005741">
    <property type="term" value="C:mitochondrial outer membrane"/>
    <property type="evidence" value="ECO:0007669"/>
    <property type="project" value="UniProtKB-SubCell"/>
</dbReference>
<evidence type="ECO:0000259" key="7">
    <source>
        <dbReference type="Pfam" id="PF13460"/>
    </source>
</evidence>
<dbReference type="PANTHER" id="PTHR14097:SF7">
    <property type="entry name" value="OXIDOREDUCTASE HTATIP2"/>
    <property type="match status" value="1"/>
</dbReference>
<dbReference type="GO" id="GO:0051170">
    <property type="term" value="P:import into nucleus"/>
    <property type="evidence" value="ECO:0007669"/>
    <property type="project" value="TreeGrafter"/>
</dbReference>
<protein>
    <submittedName>
        <fullName evidence="8">Protein fmp-52</fullName>
    </submittedName>
</protein>
<evidence type="ECO:0000256" key="5">
    <source>
        <dbReference type="ARBA" id="ARBA00023128"/>
    </source>
</evidence>
<proteinExistence type="inferred from homology"/>
<dbReference type="PANTHER" id="PTHR14097">
    <property type="entry name" value="OXIDOREDUCTASE HTATIP2"/>
    <property type="match status" value="1"/>
</dbReference>
<evidence type="ECO:0000313" key="8">
    <source>
        <dbReference type="EMBL" id="KOS17276.1"/>
    </source>
</evidence>
<keyword evidence="6" id="KW-0472">Membrane</keyword>